<dbReference type="SUPFAM" id="SSF52047">
    <property type="entry name" value="RNI-like"/>
    <property type="match status" value="1"/>
</dbReference>
<name>A0AAD8X247_LOLMU</name>
<dbReference type="Pfam" id="PF08387">
    <property type="entry name" value="FBD"/>
    <property type="match status" value="1"/>
</dbReference>
<dbReference type="EMBL" id="JAUUTY010000001">
    <property type="protein sequence ID" value="KAK1692810.1"/>
    <property type="molecule type" value="Genomic_DNA"/>
</dbReference>
<dbReference type="InterPro" id="IPR055411">
    <property type="entry name" value="LRR_FXL15/At3g58940/PEG3-like"/>
</dbReference>
<dbReference type="PANTHER" id="PTHR32141:SF45">
    <property type="entry name" value="OS07G0285200 PROTEIN"/>
    <property type="match status" value="1"/>
</dbReference>
<dbReference type="PANTHER" id="PTHR32141">
    <property type="match status" value="1"/>
</dbReference>
<gene>
    <name evidence="2" type="ORF">QYE76_009507</name>
</gene>
<evidence type="ECO:0000313" key="3">
    <source>
        <dbReference type="Proteomes" id="UP001231189"/>
    </source>
</evidence>
<accession>A0AAD8X247</accession>
<keyword evidence="3" id="KW-1185">Reference proteome</keyword>
<organism evidence="2 3">
    <name type="scientific">Lolium multiflorum</name>
    <name type="common">Italian ryegrass</name>
    <name type="synonym">Lolium perenne subsp. multiflorum</name>
    <dbReference type="NCBI Taxonomy" id="4521"/>
    <lineage>
        <taxon>Eukaryota</taxon>
        <taxon>Viridiplantae</taxon>
        <taxon>Streptophyta</taxon>
        <taxon>Embryophyta</taxon>
        <taxon>Tracheophyta</taxon>
        <taxon>Spermatophyta</taxon>
        <taxon>Magnoliopsida</taxon>
        <taxon>Liliopsida</taxon>
        <taxon>Poales</taxon>
        <taxon>Poaceae</taxon>
        <taxon>BOP clade</taxon>
        <taxon>Pooideae</taxon>
        <taxon>Poodae</taxon>
        <taxon>Poeae</taxon>
        <taxon>Poeae Chloroplast Group 2 (Poeae type)</taxon>
        <taxon>Loliodinae</taxon>
        <taxon>Loliinae</taxon>
        <taxon>Lolium</taxon>
    </lineage>
</organism>
<dbReference type="Pfam" id="PF24758">
    <property type="entry name" value="LRR_At5g56370"/>
    <property type="match status" value="1"/>
</dbReference>
<dbReference type="InterPro" id="IPR032675">
    <property type="entry name" value="LRR_dom_sf"/>
</dbReference>
<sequence length="324" mass="36964">MNDPFEERYLLPSSVLRLASSLHVAKIGFCDFPKEFAPSLYFPLLKQLHLWRVSISEDAFCQVLSGCHVLETLFLRELRDVGRLSVSSPTLRTIVIHNLFKGKGELVIKEAPRLERLLTHWLGSGTEAIRVVRAPKLQILGLLSPCVPKFEIANLVFQGLTPSSSKKTIHSVKVLALMFSRPDLNGVLDILRCFPCLEKLYVIWDEYMETEMKNVRQYDPVDPIKCLESHLKVVVLKNYRGGEEHVAFAKFFVLNAKVIKEIKFGVCKEVDILGKWMTDQHRMLEVETRASRDAELKFKSGSSRCDNCLDTHDLSIADPFHCCF</sequence>
<evidence type="ECO:0000259" key="1">
    <source>
        <dbReference type="SMART" id="SM00579"/>
    </source>
</evidence>
<dbReference type="AlphaFoldDB" id="A0AAD8X247"/>
<dbReference type="InterPro" id="IPR055302">
    <property type="entry name" value="F-box_dom-containing"/>
</dbReference>
<feature type="domain" description="FBD" evidence="1">
    <location>
        <begin position="225"/>
        <end position="299"/>
    </location>
</feature>
<dbReference type="Proteomes" id="UP001231189">
    <property type="component" value="Unassembled WGS sequence"/>
</dbReference>
<dbReference type="Gene3D" id="3.80.10.10">
    <property type="entry name" value="Ribonuclease Inhibitor"/>
    <property type="match status" value="1"/>
</dbReference>
<proteinExistence type="predicted"/>
<comment type="caution">
    <text evidence="2">The sequence shown here is derived from an EMBL/GenBank/DDBJ whole genome shotgun (WGS) entry which is preliminary data.</text>
</comment>
<reference evidence="2" key="1">
    <citation type="submission" date="2023-07" db="EMBL/GenBank/DDBJ databases">
        <title>A chromosome-level genome assembly of Lolium multiflorum.</title>
        <authorList>
            <person name="Chen Y."/>
            <person name="Copetti D."/>
            <person name="Kolliker R."/>
            <person name="Studer B."/>
        </authorList>
    </citation>
    <scope>NUCLEOTIDE SEQUENCE</scope>
    <source>
        <strain evidence="2">02402/16</strain>
        <tissue evidence="2">Leaf</tissue>
    </source>
</reference>
<dbReference type="InterPro" id="IPR006566">
    <property type="entry name" value="FBD"/>
</dbReference>
<evidence type="ECO:0000313" key="2">
    <source>
        <dbReference type="EMBL" id="KAK1692810.1"/>
    </source>
</evidence>
<dbReference type="SMART" id="SM00579">
    <property type="entry name" value="FBD"/>
    <property type="match status" value="1"/>
</dbReference>
<protein>
    <recommendedName>
        <fullName evidence="1">FBD domain-containing protein</fullName>
    </recommendedName>
</protein>